<dbReference type="GO" id="GO:0070461">
    <property type="term" value="C:SAGA-type complex"/>
    <property type="evidence" value="ECO:0007669"/>
    <property type="project" value="UniProtKB-ARBA"/>
</dbReference>
<name>A0A8J2H785_COTCN</name>
<dbReference type="PROSITE" id="PS50090">
    <property type="entry name" value="MYB_LIKE"/>
    <property type="match status" value="1"/>
</dbReference>
<dbReference type="InterPro" id="IPR009057">
    <property type="entry name" value="Homeodomain-like_sf"/>
</dbReference>
<evidence type="ECO:0000256" key="3">
    <source>
        <dbReference type="ARBA" id="ARBA00022771"/>
    </source>
</evidence>
<dbReference type="GO" id="GO:0005634">
    <property type="term" value="C:nucleus"/>
    <property type="evidence" value="ECO:0007669"/>
    <property type="project" value="UniProtKB-SubCell"/>
</dbReference>
<gene>
    <name evidence="9" type="ORF">HICCMSTLAB_LOCUS3097</name>
</gene>
<dbReference type="EMBL" id="CAJNRD030001118">
    <property type="protein sequence ID" value="CAG5080762.1"/>
    <property type="molecule type" value="Genomic_DNA"/>
</dbReference>
<evidence type="ECO:0000259" key="8">
    <source>
        <dbReference type="PROSITE" id="PS51294"/>
    </source>
</evidence>
<evidence type="ECO:0000256" key="5">
    <source>
        <dbReference type="PROSITE-ProRule" id="PRU00228"/>
    </source>
</evidence>
<keyword evidence="3 5" id="KW-0863">Zinc-finger</keyword>
<evidence type="ECO:0000256" key="2">
    <source>
        <dbReference type="ARBA" id="ARBA00022723"/>
    </source>
</evidence>
<dbReference type="SUPFAM" id="SSF57850">
    <property type="entry name" value="RING/U-box"/>
    <property type="match status" value="1"/>
</dbReference>
<evidence type="ECO:0000259" key="6">
    <source>
        <dbReference type="PROSITE" id="PS50090"/>
    </source>
</evidence>
<dbReference type="SMART" id="SM00717">
    <property type="entry name" value="SANT"/>
    <property type="match status" value="1"/>
</dbReference>
<dbReference type="InterPro" id="IPR017930">
    <property type="entry name" value="Myb_dom"/>
</dbReference>
<dbReference type="OrthoDB" id="20473at2759"/>
<dbReference type="PANTHER" id="PTHR22705">
    <property type="entry name" value="ZINC FINGER, ZZ DOMAIN CONTAINING 3"/>
    <property type="match status" value="1"/>
</dbReference>
<feature type="domain" description="ZZ-type" evidence="7">
    <location>
        <begin position="286"/>
        <end position="344"/>
    </location>
</feature>
<dbReference type="GO" id="GO:0008270">
    <property type="term" value="F:zinc ion binding"/>
    <property type="evidence" value="ECO:0007669"/>
    <property type="project" value="UniProtKB-KW"/>
</dbReference>
<dbReference type="InterPro" id="IPR001005">
    <property type="entry name" value="SANT/Myb"/>
</dbReference>
<protein>
    <submittedName>
        <fullName evidence="9">Similar to ZZZ3: ZZ-type zinc finger-containing protein 3 (Homo sapiens)</fullName>
    </submittedName>
</protein>
<dbReference type="InterPro" id="IPR037830">
    <property type="entry name" value="ZZZ3"/>
</dbReference>
<dbReference type="PROSITE" id="PS01357">
    <property type="entry name" value="ZF_ZZ_1"/>
    <property type="match status" value="1"/>
</dbReference>
<organism evidence="9 10">
    <name type="scientific">Cotesia congregata</name>
    <name type="common">Parasitoid wasp</name>
    <name type="synonym">Apanteles congregatus</name>
    <dbReference type="NCBI Taxonomy" id="51543"/>
    <lineage>
        <taxon>Eukaryota</taxon>
        <taxon>Metazoa</taxon>
        <taxon>Ecdysozoa</taxon>
        <taxon>Arthropoda</taxon>
        <taxon>Hexapoda</taxon>
        <taxon>Insecta</taxon>
        <taxon>Pterygota</taxon>
        <taxon>Neoptera</taxon>
        <taxon>Endopterygota</taxon>
        <taxon>Hymenoptera</taxon>
        <taxon>Apocrita</taxon>
        <taxon>Ichneumonoidea</taxon>
        <taxon>Braconidae</taxon>
        <taxon>Microgastrinae</taxon>
        <taxon>Cotesia</taxon>
    </lineage>
</organism>
<keyword evidence="4" id="KW-0862">Zinc</keyword>
<keyword evidence="10" id="KW-1185">Reference proteome</keyword>
<feature type="domain" description="Myb-like" evidence="6">
    <location>
        <begin position="138"/>
        <end position="194"/>
    </location>
</feature>
<dbReference type="Pfam" id="PF00249">
    <property type="entry name" value="Myb_DNA-binding"/>
    <property type="match status" value="1"/>
</dbReference>
<dbReference type="Gene3D" id="1.10.10.60">
    <property type="entry name" value="Homeodomain-like"/>
    <property type="match status" value="1"/>
</dbReference>
<dbReference type="PROSITE" id="PS51294">
    <property type="entry name" value="HTH_MYB"/>
    <property type="match status" value="1"/>
</dbReference>
<evidence type="ECO:0000256" key="4">
    <source>
        <dbReference type="ARBA" id="ARBA00022833"/>
    </source>
</evidence>
<proteinExistence type="predicted"/>
<sequence length="364" mass="41881">MEGETVIDENAEFYFESDSLALKGNKDYMDLLKTIVILENQQARAIEDMDELLAQRANALKDPMGFITKLQNGELSTLPGEIKVAEIPYIDWSRYNISASDARLKPPQTRHGNFRTQSKVKQTDGKILVRGRPFDESKPETFNLPWTPAEQCKLEQLLVKYPNEEVSMRRWKKIANELGNRTPKQVMTRVQKYFLKLKAYNMPIPGQAPKLNPSTKKSMSRRFLHRTTSFFPSINMIDDKDTEDSHQWMIKDSKNDNDEDTELWQIELIRKVKSEKEQEASSSQQHLGYKCICCGDDPLKGTRWNCVECYNVNLCSDCVVAQLEAVNPIHPPSHKLKAISLAEANKNCDLDYSSYNYLNPKFLS</sequence>
<evidence type="ECO:0000256" key="1">
    <source>
        <dbReference type="ARBA" id="ARBA00004123"/>
    </source>
</evidence>
<evidence type="ECO:0000313" key="10">
    <source>
        <dbReference type="Proteomes" id="UP000786811"/>
    </source>
</evidence>
<dbReference type="InterPro" id="IPR000433">
    <property type="entry name" value="Znf_ZZ"/>
</dbReference>
<accession>A0A8J2H785</accession>
<dbReference type="CDD" id="cd00167">
    <property type="entry name" value="SANT"/>
    <property type="match status" value="1"/>
</dbReference>
<keyword evidence="2" id="KW-0479">Metal-binding</keyword>
<dbReference type="Pfam" id="PF00569">
    <property type="entry name" value="ZZ"/>
    <property type="match status" value="1"/>
</dbReference>
<dbReference type="PROSITE" id="PS50135">
    <property type="entry name" value="ZF_ZZ_2"/>
    <property type="match status" value="1"/>
</dbReference>
<comment type="caution">
    <text evidence="9">The sequence shown here is derived from an EMBL/GenBank/DDBJ whole genome shotgun (WGS) entry which is preliminary data.</text>
</comment>
<comment type="subcellular location">
    <subcellularLocation>
        <location evidence="1">Nucleus</location>
    </subcellularLocation>
</comment>
<dbReference type="Gene3D" id="3.30.60.90">
    <property type="match status" value="1"/>
</dbReference>
<reference evidence="9" key="1">
    <citation type="submission" date="2021-04" db="EMBL/GenBank/DDBJ databases">
        <authorList>
            <person name="Chebbi M.A.C M."/>
        </authorList>
    </citation>
    <scope>NUCLEOTIDE SEQUENCE</scope>
</reference>
<dbReference type="InterPro" id="IPR043145">
    <property type="entry name" value="Znf_ZZ_sf"/>
</dbReference>
<evidence type="ECO:0000313" key="9">
    <source>
        <dbReference type="EMBL" id="CAG5080762.1"/>
    </source>
</evidence>
<dbReference type="SUPFAM" id="SSF46689">
    <property type="entry name" value="Homeodomain-like"/>
    <property type="match status" value="1"/>
</dbReference>
<dbReference type="AlphaFoldDB" id="A0A8J2H785"/>
<evidence type="ECO:0000259" key="7">
    <source>
        <dbReference type="PROSITE" id="PS50135"/>
    </source>
</evidence>
<feature type="domain" description="HTH myb-type" evidence="8">
    <location>
        <begin position="145"/>
        <end position="198"/>
    </location>
</feature>
<dbReference type="PANTHER" id="PTHR22705:SF0">
    <property type="entry name" value="ZZ-TYPE ZINC FINGER-CONTAINING PROTEIN 3"/>
    <property type="match status" value="1"/>
</dbReference>
<dbReference type="Proteomes" id="UP000786811">
    <property type="component" value="Unassembled WGS sequence"/>
</dbReference>